<proteinExistence type="predicted"/>
<evidence type="ECO:0000313" key="2">
    <source>
        <dbReference type="EMBL" id="NIA55772.1"/>
    </source>
</evidence>
<gene>
    <name evidence="2" type="ORF">HAV22_19235</name>
</gene>
<keyword evidence="3" id="KW-1185">Reference proteome</keyword>
<comment type="caution">
    <text evidence="2">The sequence shown here is derived from an EMBL/GenBank/DDBJ whole genome shotgun (WGS) entry which is preliminary data.</text>
</comment>
<protein>
    <submittedName>
        <fullName evidence="2">Uncharacterized protein</fullName>
    </submittedName>
</protein>
<keyword evidence="1" id="KW-0732">Signal</keyword>
<dbReference type="RefSeq" id="WP_166861329.1">
    <property type="nucleotide sequence ID" value="NZ_JAAQOM010000012.1"/>
</dbReference>
<dbReference type="Proteomes" id="UP000716322">
    <property type="component" value="Unassembled WGS sequence"/>
</dbReference>
<name>A0ABX0PG54_9BURK</name>
<sequence length="111" mass="11980">MKKLTFLSLIYFCASIAAFAGSQSGQVKNVIIRASDGLVYVEVTGTAENKPGCATHSYWMIKDEKSLTGRQQLASLLLAQANGQTVSIIGNGSCTRWSDGEDIDYIIINSK</sequence>
<evidence type="ECO:0000256" key="1">
    <source>
        <dbReference type="SAM" id="SignalP"/>
    </source>
</evidence>
<feature type="chain" id="PRO_5046954089" evidence="1">
    <location>
        <begin position="21"/>
        <end position="111"/>
    </location>
</feature>
<feature type="signal peptide" evidence="1">
    <location>
        <begin position="1"/>
        <end position="20"/>
    </location>
</feature>
<accession>A0ABX0PG54</accession>
<organism evidence="2 3">
    <name type="scientific">Telluria antibiotica</name>
    <dbReference type="NCBI Taxonomy" id="2717319"/>
    <lineage>
        <taxon>Bacteria</taxon>
        <taxon>Pseudomonadati</taxon>
        <taxon>Pseudomonadota</taxon>
        <taxon>Betaproteobacteria</taxon>
        <taxon>Burkholderiales</taxon>
        <taxon>Oxalobacteraceae</taxon>
        <taxon>Telluria group</taxon>
        <taxon>Telluria</taxon>
    </lineage>
</organism>
<dbReference type="EMBL" id="JAAQOM010000012">
    <property type="protein sequence ID" value="NIA55772.1"/>
    <property type="molecule type" value="Genomic_DNA"/>
</dbReference>
<reference evidence="2 3" key="1">
    <citation type="submission" date="2020-03" db="EMBL/GenBank/DDBJ databases">
        <title>Genome sequence of strain Massilia sp. TW-1.</title>
        <authorList>
            <person name="Chaudhary D.K."/>
        </authorList>
    </citation>
    <scope>NUCLEOTIDE SEQUENCE [LARGE SCALE GENOMIC DNA]</scope>
    <source>
        <strain evidence="2 3">TW-1</strain>
    </source>
</reference>
<evidence type="ECO:0000313" key="3">
    <source>
        <dbReference type="Proteomes" id="UP000716322"/>
    </source>
</evidence>